<comment type="caution">
    <text evidence="7">The sequence shown here is derived from an EMBL/GenBank/DDBJ whole genome shotgun (WGS) entry which is preliminary data.</text>
</comment>
<dbReference type="Proteomes" id="UP000549394">
    <property type="component" value="Unassembled WGS sequence"/>
</dbReference>
<evidence type="ECO:0000256" key="2">
    <source>
        <dbReference type="ARBA" id="ARBA00007363"/>
    </source>
</evidence>
<sequence>MNSASKIMRNIVPTLRNLQQSSIRRSFNTSVRRLDSTIGPTHRPSDFDKKMLVYAKMYKSAAEVPEVVTSSQIKKARDLFRIRVSLGMCLATFFGCIIMVYSGKKAMKEGDSLHKRGLDWQKQLKEKAAEEKKSN</sequence>
<dbReference type="OrthoDB" id="6159012at2759"/>
<evidence type="ECO:0000256" key="6">
    <source>
        <dbReference type="SAM" id="Phobius"/>
    </source>
</evidence>
<comment type="subcellular location">
    <subcellularLocation>
        <location evidence="1">Membrane</location>
        <topology evidence="1">Single-pass membrane protein</topology>
    </subcellularLocation>
</comment>
<comment type="similarity">
    <text evidence="2">Belongs to the UPF0389 family.</text>
</comment>
<keyword evidence="3 6" id="KW-0812">Transmembrane</keyword>
<evidence type="ECO:0000256" key="4">
    <source>
        <dbReference type="ARBA" id="ARBA00022989"/>
    </source>
</evidence>
<feature type="transmembrane region" description="Helical" evidence="6">
    <location>
        <begin position="84"/>
        <end position="103"/>
    </location>
</feature>
<organism evidence="7 8">
    <name type="scientific">Dimorphilus gyrociliatus</name>
    <dbReference type="NCBI Taxonomy" id="2664684"/>
    <lineage>
        <taxon>Eukaryota</taxon>
        <taxon>Metazoa</taxon>
        <taxon>Spiralia</taxon>
        <taxon>Lophotrochozoa</taxon>
        <taxon>Annelida</taxon>
        <taxon>Polychaeta</taxon>
        <taxon>Polychaeta incertae sedis</taxon>
        <taxon>Dinophilidae</taxon>
        <taxon>Dimorphilus</taxon>
    </lineage>
</organism>
<evidence type="ECO:0000256" key="1">
    <source>
        <dbReference type="ARBA" id="ARBA00004167"/>
    </source>
</evidence>
<keyword evidence="8" id="KW-1185">Reference proteome</keyword>
<evidence type="ECO:0000256" key="3">
    <source>
        <dbReference type="ARBA" id="ARBA00022692"/>
    </source>
</evidence>
<dbReference type="EMBL" id="CAJFCJ010000003">
    <property type="protein sequence ID" value="CAD5113178.1"/>
    <property type="molecule type" value="Genomic_DNA"/>
</dbReference>
<dbReference type="AlphaFoldDB" id="A0A7I8VA27"/>
<name>A0A7I8VA27_9ANNE</name>
<accession>A0A7I8VA27</accession>
<dbReference type="PANTHER" id="PTHR13674:SF5">
    <property type="entry name" value="UPF0389 PROTEIN CG9231"/>
    <property type="match status" value="1"/>
</dbReference>
<dbReference type="GO" id="GO:0016020">
    <property type="term" value="C:membrane"/>
    <property type="evidence" value="ECO:0007669"/>
    <property type="project" value="UniProtKB-SubCell"/>
</dbReference>
<evidence type="ECO:0000313" key="7">
    <source>
        <dbReference type="EMBL" id="CAD5113178.1"/>
    </source>
</evidence>
<gene>
    <name evidence="7" type="ORF">DGYR_LOCUS2213</name>
</gene>
<evidence type="ECO:0000313" key="8">
    <source>
        <dbReference type="Proteomes" id="UP000549394"/>
    </source>
</evidence>
<reference evidence="7 8" key="1">
    <citation type="submission" date="2020-08" db="EMBL/GenBank/DDBJ databases">
        <authorList>
            <person name="Hejnol A."/>
        </authorList>
    </citation>
    <scope>NUCLEOTIDE SEQUENCE [LARGE SCALE GENOMIC DNA]</scope>
</reference>
<protein>
    <submittedName>
        <fullName evidence="7">DgyrCDS2366</fullName>
    </submittedName>
</protein>
<proteinExistence type="inferred from homology"/>
<evidence type="ECO:0000256" key="5">
    <source>
        <dbReference type="ARBA" id="ARBA00023136"/>
    </source>
</evidence>
<keyword evidence="4 6" id="KW-1133">Transmembrane helix</keyword>
<dbReference type="InterPro" id="IPR009432">
    <property type="entry name" value="DUF1075"/>
</dbReference>
<dbReference type="PANTHER" id="PTHR13674">
    <property type="entry name" value="GROWTH AND TRANSFORMATION-DEPENDENT PROTEIN"/>
    <property type="match status" value="1"/>
</dbReference>
<dbReference type="Pfam" id="PF06388">
    <property type="entry name" value="DUF1075"/>
    <property type="match status" value="1"/>
</dbReference>
<keyword evidence="5 6" id="KW-0472">Membrane</keyword>